<dbReference type="GO" id="GO:0007165">
    <property type="term" value="P:signal transduction"/>
    <property type="evidence" value="ECO:0007669"/>
    <property type="project" value="InterPro"/>
</dbReference>
<dbReference type="FunFam" id="3.30.505.10:FF:000003">
    <property type="entry name" value="Signal transducer and activator of transcription"/>
    <property type="match status" value="1"/>
</dbReference>
<dbReference type="InterPro" id="IPR013801">
    <property type="entry name" value="STAT_TF_DNA-bd"/>
</dbReference>
<keyword evidence="10 13" id="KW-0804">Transcription</keyword>
<keyword evidence="6 12" id="KW-0727">SH2 domain</keyword>
<keyword evidence="11 13" id="KW-0539">Nucleus</keyword>
<reference evidence="15 16" key="1">
    <citation type="submission" date="2020-06" db="EMBL/GenBank/DDBJ databases">
        <authorList>
            <consortium name="Wellcome Sanger Institute Data Sharing"/>
        </authorList>
    </citation>
    <scope>NUCLEOTIDE SEQUENCE [LARGE SCALE GENOMIC DNA]</scope>
</reference>
<evidence type="ECO:0000256" key="3">
    <source>
        <dbReference type="ARBA" id="ARBA00005586"/>
    </source>
</evidence>
<reference evidence="15" key="3">
    <citation type="submission" date="2025-09" db="UniProtKB">
        <authorList>
            <consortium name="Ensembl"/>
        </authorList>
    </citation>
    <scope>IDENTIFICATION</scope>
</reference>
<dbReference type="SUPFAM" id="SSF49417">
    <property type="entry name" value="p53-like transcription factors"/>
    <property type="match status" value="1"/>
</dbReference>
<dbReference type="InterPro" id="IPR013799">
    <property type="entry name" value="STAT_TF_prot_interaction"/>
</dbReference>
<dbReference type="SMART" id="SM00964">
    <property type="entry name" value="STAT_int"/>
    <property type="match status" value="1"/>
</dbReference>
<evidence type="ECO:0000256" key="1">
    <source>
        <dbReference type="ARBA" id="ARBA00004123"/>
    </source>
</evidence>
<sequence length="642" mass="74268">MSQWKQIQQLDIKFLEQVDYFYDDNFPMEVRQVLATWIEGQDWETASNHESMAAVLFNNFLIQLERQCSQEQNFLHRHNLKRIYQQLQVSSVLRMIHYIHRLDAHSWSSVKYLEDVQDDFDFRYKTLQSRGRLINSMTDIIKEIDSFVTSQLNPELMDWKRRQQIACIGGPVLTGLDQLQNWFTLTAQSLFQIKRQLDKLGELILKVTYESDPIPIQKPQMEEQVKYLIYHLIKSSFVVEKQPCMPTHPQKPLIIKTQVQFTTKVRLLVKLPEVDYQLKVKTTFDNTFRNRVKTETFFILTNNTKVMDVEESSNGCLSVEFRHLQLKEKKYPSGTKGNEGPLTVTEELHSLSFEAQFCMQGMNIGLATCSLPLVVISNVSQLPGGWASVMWYNLLTDEPENLAFFSSPPRASWSQLSEVLSWQFSTFAGRGLNKEQLSMLGEKLLGQQTSFGDCQVYWSKFCKENIPGKPFSFWQWLDSILELIKKHLLPVWIDGYILGFVSKETERALLREKESGTFLLRFSESHLGGITFTWVEQPENGEAKFISVEPYTKNRLSALPFADIIRDYKVIADGTVPESPLKFLYPDMPKDEAFGKHYNSQQNKGKERLLCSSPEPPMSPGMFDILNEQISPFEIASAVSVL</sequence>
<evidence type="ECO:0000256" key="8">
    <source>
        <dbReference type="ARBA" id="ARBA00023125"/>
    </source>
</evidence>
<dbReference type="Gene3D" id="1.20.1050.20">
    <property type="entry name" value="STAT transcription factor, all-alpha domain"/>
    <property type="match status" value="1"/>
</dbReference>
<evidence type="ECO:0000256" key="4">
    <source>
        <dbReference type="ARBA" id="ARBA00022490"/>
    </source>
</evidence>
<dbReference type="GO" id="GO:0003677">
    <property type="term" value="F:DNA binding"/>
    <property type="evidence" value="ECO:0007669"/>
    <property type="project" value="UniProtKB-KW"/>
</dbReference>
<reference evidence="15" key="2">
    <citation type="submission" date="2025-08" db="UniProtKB">
        <authorList>
            <consortium name="Ensembl"/>
        </authorList>
    </citation>
    <scope>IDENTIFICATION</scope>
</reference>
<protein>
    <recommendedName>
        <fullName evidence="13">Signal transducer and activator of transcription</fullName>
    </recommendedName>
</protein>
<keyword evidence="4 13" id="KW-0963">Cytoplasm</keyword>
<dbReference type="Proteomes" id="UP000694580">
    <property type="component" value="Chromosome 9"/>
</dbReference>
<evidence type="ECO:0000256" key="7">
    <source>
        <dbReference type="ARBA" id="ARBA00023015"/>
    </source>
</evidence>
<evidence type="ECO:0000256" key="9">
    <source>
        <dbReference type="ARBA" id="ARBA00023159"/>
    </source>
</evidence>
<dbReference type="SUPFAM" id="SSF47655">
    <property type="entry name" value="STAT"/>
    <property type="match status" value="1"/>
</dbReference>
<dbReference type="SUPFAM" id="SSF48092">
    <property type="entry name" value="Transcription factor STAT-4 N-domain"/>
    <property type="match status" value="1"/>
</dbReference>
<dbReference type="InterPro" id="IPR036535">
    <property type="entry name" value="STAT_N_sf"/>
</dbReference>
<organism evidence="15 16">
    <name type="scientific">Denticeps clupeoides</name>
    <name type="common">denticle herring</name>
    <dbReference type="NCBI Taxonomy" id="299321"/>
    <lineage>
        <taxon>Eukaryota</taxon>
        <taxon>Metazoa</taxon>
        <taxon>Chordata</taxon>
        <taxon>Craniata</taxon>
        <taxon>Vertebrata</taxon>
        <taxon>Euteleostomi</taxon>
        <taxon>Actinopterygii</taxon>
        <taxon>Neopterygii</taxon>
        <taxon>Teleostei</taxon>
        <taxon>Clupei</taxon>
        <taxon>Clupeiformes</taxon>
        <taxon>Denticipitoidei</taxon>
        <taxon>Denticipitidae</taxon>
        <taxon>Denticeps</taxon>
    </lineage>
</organism>
<evidence type="ECO:0000259" key="14">
    <source>
        <dbReference type="PROSITE" id="PS50001"/>
    </source>
</evidence>
<dbReference type="GO" id="GO:0005634">
    <property type="term" value="C:nucleus"/>
    <property type="evidence" value="ECO:0007669"/>
    <property type="project" value="UniProtKB-SubCell"/>
</dbReference>
<dbReference type="InterPro" id="IPR000980">
    <property type="entry name" value="SH2"/>
</dbReference>
<evidence type="ECO:0000256" key="13">
    <source>
        <dbReference type="RuleBase" id="RU046415"/>
    </source>
</evidence>
<accession>A0AAY4EFR7</accession>
<feature type="domain" description="SH2" evidence="14">
    <location>
        <begin position="492"/>
        <end position="587"/>
    </location>
</feature>
<dbReference type="InterPro" id="IPR048988">
    <property type="entry name" value="STAT_linker"/>
</dbReference>
<dbReference type="PROSITE" id="PS50001">
    <property type="entry name" value="SH2"/>
    <property type="match status" value="1"/>
</dbReference>
<evidence type="ECO:0000256" key="5">
    <source>
        <dbReference type="ARBA" id="ARBA00022553"/>
    </source>
</evidence>
<evidence type="ECO:0000256" key="11">
    <source>
        <dbReference type="ARBA" id="ARBA00023242"/>
    </source>
</evidence>
<dbReference type="Gene3D" id="1.10.532.10">
    <property type="entry name" value="STAT transcription factor, N-terminal domain"/>
    <property type="match status" value="1"/>
</dbReference>
<dbReference type="FunFam" id="2.60.40.630:FF:000011">
    <property type="entry name" value="Novel protein similar to human signal transduction and activator of transcription 4 (STAT4)"/>
    <property type="match status" value="1"/>
</dbReference>
<dbReference type="InterPro" id="IPR008967">
    <property type="entry name" value="p53-like_TF_DNA-bd_sf"/>
</dbReference>
<evidence type="ECO:0000256" key="2">
    <source>
        <dbReference type="ARBA" id="ARBA00004496"/>
    </source>
</evidence>
<keyword evidence="16" id="KW-1185">Reference proteome</keyword>
<evidence type="ECO:0000256" key="6">
    <source>
        <dbReference type="ARBA" id="ARBA00022999"/>
    </source>
</evidence>
<dbReference type="GO" id="GO:0005737">
    <property type="term" value="C:cytoplasm"/>
    <property type="evidence" value="ECO:0007669"/>
    <property type="project" value="UniProtKB-SubCell"/>
</dbReference>
<evidence type="ECO:0000313" key="15">
    <source>
        <dbReference type="Ensembl" id="ENSDCDP00010056477.1"/>
    </source>
</evidence>
<dbReference type="Pfam" id="PF21354">
    <property type="entry name" value="STAT_linker"/>
    <property type="match status" value="1"/>
</dbReference>
<keyword evidence="8 13" id="KW-0238">DNA-binding</keyword>
<dbReference type="GO" id="GO:0003700">
    <property type="term" value="F:DNA-binding transcription factor activity"/>
    <property type="evidence" value="ECO:0007669"/>
    <property type="project" value="InterPro"/>
</dbReference>
<dbReference type="Gene3D" id="3.30.505.10">
    <property type="entry name" value="SH2 domain"/>
    <property type="match status" value="1"/>
</dbReference>
<dbReference type="Pfam" id="PF02865">
    <property type="entry name" value="STAT_int"/>
    <property type="match status" value="1"/>
</dbReference>
<keyword evidence="5 13" id="KW-0597">Phosphoprotein</keyword>
<gene>
    <name evidence="15" type="primary">STAT4</name>
</gene>
<dbReference type="Ensembl" id="ENSDCDT00010067122.1">
    <property type="protein sequence ID" value="ENSDCDP00010056477.1"/>
    <property type="gene ID" value="ENSDCDG00010032174.1"/>
</dbReference>
<dbReference type="FunFam" id="1.10.238.10:FF:000012">
    <property type="entry name" value="Signal transducer and activator of transcription"/>
    <property type="match status" value="1"/>
</dbReference>
<dbReference type="InterPro" id="IPR012345">
    <property type="entry name" value="STAT_TF_DNA-bd_N"/>
</dbReference>
<comment type="similarity">
    <text evidence="3 13">Belongs to the transcription factor STAT family.</text>
</comment>
<evidence type="ECO:0000313" key="16">
    <source>
        <dbReference type="Proteomes" id="UP000694580"/>
    </source>
</evidence>
<dbReference type="AlphaFoldDB" id="A0AAY4EFR7"/>
<proteinExistence type="inferred from homology"/>
<dbReference type="SUPFAM" id="SSF55550">
    <property type="entry name" value="SH2 domain"/>
    <property type="match status" value="1"/>
</dbReference>
<dbReference type="Pfam" id="PF00017">
    <property type="entry name" value="SH2"/>
    <property type="match status" value="1"/>
</dbReference>
<dbReference type="Pfam" id="PF01017">
    <property type="entry name" value="STAT_alpha"/>
    <property type="match status" value="1"/>
</dbReference>
<dbReference type="Gene3D" id="1.10.238.10">
    <property type="entry name" value="EF-hand"/>
    <property type="match status" value="1"/>
</dbReference>
<dbReference type="InterPro" id="IPR001217">
    <property type="entry name" value="STAT"/>
</dbReference>
<dbReference type="InterPro" id="IPR013800">
    <property type="entry name" value="STAT_TF_alpha"/>
</dbReference>
<dbReference type="InterPro" id="IPR036860">
    <property type="entry name" value="SH2_dom_sf"/>
</dbReference>
<evidence type="ECO:0000256" key="10">
    <source>
        <dbReference type="ARBA" id="ARBA00023163"/>
    </source>
</evidence>
<name>A0AAY4EFR7_9TELE</name>
<comment type="subcellular location">
    <subcellularLocation>
        <location evidence="2 13">Cytoplasm</location>
    </subcellularLocation>
    <subcellularLocation>
        <location evidence="1 13">Nucleus</location>
    </subcellularLocation>
</comment>
<dbReference type="GeneTree" id="ENSGT01050000244905"/>
<dbReference type="Pfam" id="PF02864">
    <property type="entry name" value="STAT_bind"/>
    <property type="match status" value="1"/>
</dbReference>
<keyword evidence="7 13" id="KW-0805">Transcription regulation</keyword>
<dbReference type="PANTHER" id="PTHR11801">
    <property type="entry name" value="SIGNAL TRANSDUCER AND ACTIVATOR OF TRANSCRIPTION"/>
    <property type="match status" value="1"/>
</dbReference>
<keyword evidence="9 13" id="KW-0010">Activator</keyword>
<dbReference type="Gene3D" id="2.60.40.630">
    <property type="entry name" value="STAT transcription factor, DNA-binding domain"/>
    <property type="match status" value="1"/>
</dbReference>
<evidence type="ECO:0000256" key="12">
    <source>
        <dbReference type="PROSITE-ProRule" id="PRU00191"/>
    </source>
</evidence>
<dbReference type="InterPro" id="IPR015988">
    <property type="entry name" value="STAT_TF_CC"/>
</dbReference>